<sequence>MNLLSRDLNAHTRSHYTPQLSFHDFSSLDKLSFLYLSDRSASLEKTSTNESYNRPTHRPTCQVLPQFGKTVTERPAEILASH</sequence>
<keyword evidence="2" id="KW-1185">Reference proteome</keyword>
<name>A0A8S9Z3A3_9TREM</name>
<evidence type="ECO:0000313" key="1">
    <source>
        <dbReference type="EMBL" id="KAF7259863.1"/>
    </source>
</evidence>
<comment type="caution">
    <text evidence="1">The sequence shown here is derived from an EMBL/GenBank/DDBJ whole genome shotgun (WGS) entry which is preliminary data.</text>
</comment>
<reference evidence="1" key="1">
    <citation type="submission" date="2019-07" db="EMBL/GenBank/DDBJ databases">
        <title>Annotation for the trematode Paragonimus miyazaki's.</title>
        <authorList>
            <person name="Choi Y.-J."/>
        </authorList>
    </citation>
    <scope>NUCLEOTIDE SEQUENCE</scope>
    <source>
        <strain evidence="1">Japan</strain>
    </source>
</reference>
<protein>
    <submittedName>
        <fullName evidence="1">Uncharacterized protein</fullName>
    </submittedName>
</protein>
<dbReference type="EMBL" id="JTDE01001002">
    <property type="protein sequence ID" value="KAF7259863.1"/>
    <property type="molecule type" value="Genomic_DNA"/>
</dbReference>
<accession>A0A8S9Z3A3</accession>
<evidence type="ECO:0000313" key="2">
    <source>
        <dbReference type="Proteomes" id="UP000822476"/>
    </source>
</evidence>
<dbReference type="AlphaFoldDB" id="A0A8S9Z3A3"/>
<organism evidence="1 2">
    <name type="scientific">Paragonimus skrjabini miyazakii</name>
    <dbReference type="NCBI Taxonomy" id="59628"/>
    <lineage>
        <taxon>Eukaryota</taxon>
        <taxon>Metazoa</taxon>
        <taxon>Spiralia</taxon>
        <taxon>Lophotrochozoa</taxon>
        <taxon>Platyhelminthes</taxon>
        <taxon>Trematoda</taxon>
        <taxon>Digenea</taxon>
        <taxon>Plagiorchiida</taxon>
        <taxon>Troglotremata</taxon>
        <taxon>Troglotrematidae</taxon>
        <taxon>Paragonimus</taxon>
    </lineage>
</organism>
<dbReference type="Proteomes" id="UP000822476">
    <property type="component" value="Unassembled WGS sequence"/>
</dbReference>
<gene>
    <name evidence="1" type="ORF">EG68_02316</name>
</gene>
<proteinExistence type="predicted"/>